<organism evidence="12 13">
    <name type="scientific">Scytonema hofmannii FACHB-248</name>
    <dbReference type="NCBI Taxonomy" id="1842502"/>
    <lineage>
        <taxon>Bacteria</taxon>
        <taxon>Bacillati</taxon>
        <taxon>Cyanobacteriota</taxon>
        <taxon>Cyanophyceae</taxon>
        <taxon>Nostocales</taxon>
        <taxon>Scytonemataceae</taxon>
        <taxon>Scytonema</taxon>
    </lineage>
</organism>
<dbReference type="InterPro" id="IPR017156">
    <property type="entry name" value="CcmM"/>
</dbReference>
<evidence type="ECO:0000256" key="4">
    <source>
        <dbReference type="ARBA" id="ARBA00023587"/>
    </source>
</evidence>
<dbReference type="InterPro" id="IPR047223">
    <property type="entry name" value="CA_gamma_LbH"/>
</dbReference>
<feature type="domain" description="Ribulose bisphosphate carboxylase small subunit" evidence="11">
    <location>
        <begin position="450"/>
        <end position="545"/>
    </location>
</feature>
<evidence type="ECO:0000256" key="7">
    <source>
        <dbReference type="ARBA" id="ARBA00023669"/>
    </source>
</evidence>
<evidence type="ECO:0000256" key="5">
    <source>
        <dbReference type="ARBA" id="ARBA00023595"/>
    </source>
</evidence>
<dbReference type="InterPro" id="IPR000894">
    <property type="entry name" value="RuBisCO_ssu_dom"/>
</dbReference>
<feature type="region of interest" description="Disordered" evidence="10">
    <location>
        <begin position="212"/>
        <end position="231"/>
    </location>
</feature>
<feature type="region of interest" description="Disordered" evidence="10">
    <location>
        <begin position="545"/>
        <end position="580"/>
    </location>
</feature>
<dbReference type="PANTHER" id="PTHR43360">
    <property type="entry name" value="CARBON DIOXIDE CONCENTRATING MECHANISM PROTEIN CCMM"/>
    <property type="match status" value="1"/>
</dbReference>
<accession>A0ABR8GHY3</accession>
<feature type="compositionally biased region" description="Low complexity" evidence="10">
    <location>
        <begin position="559"/>
        <end position="577"/>
    </location>
</feature>
<comment type="caution">
    <text evidence="12">The sequence shown here is derived from an EMBL/GenBank/DDBJ whole genome shotgun (WGS) entry which is preliminary data.</text>
</comment>
<comment type="subcellular location">
    <subcellularLocation>
        <location evidence="4">Carboxysome</location>
    </subcellularLocation>
</comment>
<keyword evidence="8" id="KW-1283">Bacterial microcompartment</keyword>
<feature type="compositionally biased region" description="Low complexity" evidence="10">
    <location>
        <begin position="222"/>
        <end position="231"/>
    </location>
</feature>
<keyword evidence="1" id="KW-0602">Photosynthesis</keyword>
<evidence type="ECO:0000256" key="10">
    <source>
        <dbReference type="SAM" id="MobiDB-lite"/>
    </source>
</evidence>
<dbReference type="SMART" id="SM00961">
    <property type="entry name" value="RuBisCO_small"/>
    <property type="match status" value="4"/>
</dbReference>
<dbReference type="EMBL" id="JACJTA010000001">
    <property type="protein sequence ID" value="MBD2602973.1"/>
    <property type="molecule type" value="Genomic_DNA"/>
</dbReference>
<dbReference type="PANTHER" id="PTHR43360:SF1">
    <property type="entry name" value="CARBOXYSOME ASSEMBLY PROTEIN CCMM"/>
    <property type="match status" value="1"/>
</dbReference>
<evidence type="ECO:0000313" key="12">
    <source>
        <dbReference type="EMBL" id="MBD2602973.1"/>
    </source>
</evidence>
<dbReference type="SUPFAM" id="SSF51161">
    <property type="entry name" value="Trimeric LpxA-like enzymes"/>
    <property type="match status" value="1"/>
</dbReference>
<dbReference type="InterPro" id="IPR052265">
    <property type="entry name" value="Gamma-CA"/>
</dbReference>
<dbReference type="CDD" id="cd00710">
    <property type="entry name" value="LbH_gamma_CA"/>
    <property type="match status" value="1"/>
</dbReference>
<evidence type="ECO:0000256" key="1">
    <source>
        <dbReference type="ARBA" id="ARBA00022531"/>
    </source>
</evidence>
<keyword evidence="13" id="KW-1185">Reference proteome</keyword>
<dbReference type="Proteomes" id="UP000660380">
    <property type="component" value="Unassembled WGS sequence"/>
</dbReference>
<evidence type="ECO:0000256" key="2">
    <source>
        <dbReference type="ARBA" id="ARBA00022737"/>
    </source>
</evidence>
<evidence type="ECO:0000256" key="9">
    <source>
        <dbReference type="ARBA" id="ARBA00030397"/>
    </source>
</evidence>
<feature type="domain" description="Ribulose bisphosphate carboxylase small subunit" evidence="11">
    <location>
        <begin position="570"/>
        <end position="663"/>
    </location>
</feature>
<keyword evidence="3" id="KW-0120">Carbon dioxide fixation</keyword>
<dbReference type="PIRSF" id="PIRSF037250">
    <property type="entry name" value="CcmM"/>
    <property type="match status" value="1"/>
</dbReference>
<feature type="compositionally biased region" description="Polar residues" evidence="10">
    <location>
        <begin position="212"/>
        <end position="221"/>
    </location>
</feature>
<keyword evidence="2" id="KW-0677">Repeat</keyword>
<evidence type="ECO:0000313" key="13">
    <source>
        <dbReference type="Proteomes" id="UP000660380"/>
    </source>
</evidence>
<protein>
    <recommendedName>
        <fullName evidence="6">Carboxysome assembly protein CcmM</fullName>
    </recommendedName>
    <alternativeName>
        <fullName evidence="9">Carbon dioxide concentrating mechanism protein CcmM</fullName>
    </alternativeName>
</protein>
<evidence type="ECO:0000256" key="3">
    <source>
        <dbReference type="ARBA" id="ARBA00023300"/>
    </source>
</evidence>
<dbReference type="Gene3D" id="2.160.10.10">
    <property type="entry name" value="Hexapeptide repeat proteins"/>
    <property type="match status" value="1"/>
</dbReference>
<reference evidence="12 13" key="1">
    <citation type="journal article" date="2020" name="ISME J.">
        <title>Comparative genomics reveals insights into cyanobacterial evolution and habitat adaptation.</title>
        <authorList>
            <person name="Chen M.Y."/>
            <person name="Teng W.K."/>
            <person name="Zhao L."/>
            <person name="Hu C.X."/>
            <person name="Zhou Y.K."/>
            <person name="Han B.P."/>
            <person name="Song L.R."/>
            <person name="Shu W.S."/>
        </authorList>
    </citation>
    <scope>NUCLEOTIDE SEQUENCE [LARGE SCALE GENOMIC DNA]</scope>
    <source>
        <strain evidence="12 13">FACHB-248</strain>
    </source>
</reference>
<dbReference type="CDD" id="cd00307">
    <property type="entry name" value="RuBisCO_small_like"/>
    <property type="match status" value="4"/>
</dbReference>
<dbReference type="InterPro" id="IPR011004">
    <property type="entry name" value="Trimer_LpxA-like_sf"/>
</dbReference>
<keyword evidence="7" id="KW-1282">Carboxysome</keyword>
<dbReference type="Pfam" id="PF00101">
    <property type="entry name" value="RuBisCO_small"/>
    <property type="match status" value="4"/>
</dbReference>
<evidence type="ECO:0000256" key="8">
    <source>
        <dbReference type="ARBA" id="ARBA00024446"/>
    </source>
</evidence>
<evidence type="ECO:0000256" key="6">
    <source>
        <dbReference type="ARBA" id="ARBA00023636"/>
    </source>
</evidence>
<gene>
    <name evidence="12" type="ORF">H6G81_00180</name>
</gene>
<feature type="domain" description="Ribulose bisphosphate carboxylase small subunit" evidence="11">
    <location>
        <begin position="222"/>
        <end position="315"/>
    </location>
</feature>
<feature type="domain" description="Ribulose bisphosphate carboxylase small subunit" evidence="11">
    <location>
        <begin position="339"/>
        <end position="431"/>
    </location>
</feature>
<name>A0ABR8GHY3_9CYAN</name>
<comment type="similarity">
    <text evidence="5">Belongs to the gamma-class carbonic anhydrase family.</text>
</comment>
<dbReference type="SUPFAM" id="SSF55239">
    <property type="entry name" value="RuBisCO, small subunit"/>
    <property type="match status" value="4"/>
</dbReference>
<dbReference type="Pfam" id="PF00132">
    <property type="entry name" value="Hexapep"/>
    <property type="match status" value="1"/>
</dbReference>
<dbReference type="InterPro" id="IPR036385">
    <property type="entry name" value="RuBisCO_ssu_sf"/>
</dbReference>
<dbReference type="InterPro" id="IPR001451">
    <property type="entry name" value="Hexapep"/>
</dbReference>
<dbReference type="Gene3D" id="3.30.190.10">
    <property type="entry name" value="Ribulose bisphosphate carboxylase, small subunit"/>
    <property type="match status" value="4"/>
</dbReference>
<sequence>MAVRNVAAPPTPWSRNLAEPNIDPTAYIHPFSDVIGDVRIGANVIVAPGTTIRADEGTPFHISENTNLQDGVVIHGLEQGRVIGDDDNSYSVWIGKNASITHMCLIHGPAYVGDECFIGFRSTVFNARVGNGCIVMMHALIQDVEIPPGKYVPSGAIITNQQQADRLPDVQVQDKEFSHHVVGINQALRSGYLCAADNKCIRNIRNEMTSSYKTNGSNSYTGNGSVSSSNLSSETVQQVRHLLEQGYNIGTEHVDARRFRTGSWASCSPIATNSTSEAIAALEGCLAEHSGEFVRLFGIDPKGKRRVLETIIQRPDGVVQNGGTLKLGVKSATTSGGSSYSGSSTSLSGEAIEQVRQLLNGGYKIGMEHVDARRFRTGSWQSCTPIASSNEREVISALEACLAEHTGEYVRLVGIEPKARKRVLESIIQRPDGNVTQGLGNKFVASSSSSTSTSTKANSRLSSEVVSQLRQLINQGSKISAEHVDKRRFRTGSWSSCGQIQGNSEREAIAALEGYLTEYQGEYVRLIGIEPKAKKRVLESIIQRPDDSVAQPSGSDNQTVATSSSSTSKTSNTATSSRLSSEVIDQLRQLMAQGSKISAEHVDKRRFRTGSWSSCGQIQGNSDREAIAALEGYLKEYEGEYVRLIGINPKDKRRVLETVIQRP</sequence>
<proteinExistence type="inferred from homology"/>
<evidence type="ECO:0000259" key="11">
    <source>
        <dbReference type="SMART" id="SM00961"/>
    </source>
</evidence>